<dbReference type="SMART" id="SM00720">
    <property type="entry name" value="calpain_III"/>
    <property type="match status" value="1"/>
</dbReference>
<evidence type="ECO:0000259" key="6">
    <source>
        <dbReference type="PROSITE" id="PS50203"/>
    </source>
</evidence>
<feature type="non-terminal residue" evidence="7">
    <location>
        <position position="727"/>
    </location>
</feature>
<accession>A0A9W8J8Q0</accession>
<keyword evidence="2" id="KW-0645">Protease</keyword>
<gene>
    <name evidence="7" type="ORF">H1R20_g6964</name>
</gene>
<dbReference type="SUPFAM" id="SSF49758">
    <property type="entry name" value="Calpain large subunit, middle domain (domain III)"/>
    <property type="match status" value="3"/>
</dbReference>
<dbReference type="EMBL" id="JANBPK010000848">
    <property type="protein sequence ID" value="KAJ2930167.1"/>
    <property type="molecule type" value="Genomic_DNA"/>
</dbReference>
<proteinExistence type="inferred from homology"/>
<evidence type="ECO:0000256" key="5">
    <source>
        <dbReference type="PROSITE-ProRule" id="PRU00239"/>
    </source>
</evidence>
<feature type="domain" description="Calpain catalytic" evidence="6">
    <location>
        <begin position="132"/>
        <end position="341"/>
    </location>
</feature>
<dbReference type="InterPro" id="IPR036213">
    <property type="entry name" value="Calpain_III_sf"/>
</dbReference>
<evidence type="ECO:0000256" key="3">
    <source>
        <dbReference type="ARBA" id="ARBA00022801"/>
    </source>
</evidence>
<comment type="similarity">
    <text evidence="1">Belongs to the peptidase C2 family. PalB/RIM13 subfamily.</text>
</comment>
<dbReference type="GO" id="GO:0004198">
    <property type="term" value="F:calcium-dependent cysteine-type endopeptidase activity"/>
    <property type="evidence" value="ECO:0007669"/>
    <property type="project" value="InterPro"/>
</dbReference>
<comment type="caution">
    <text evidence="7">The sequence shown here is derived from an EMBL/GenBank/DDBJ whole genome shotgun (WGS) entry which is preliminary data.</text>
</comment>
<dbReference type="InterPro" id="IPR007330">
    <property type="entry name" value="MIT_dom"/>
</dbReference>
<dbReference type="SMART" id="SM00230">
    <property type="entry name" value="CysPc"/>
    <property type="match status" value="1"/>
</dbReference>
<evidence type="ECO:0000313" key="7">
    <source>
        <dbReference type="EMBL" id="KAJ2930167.1"/>
    </source>
</evidence>
<dbReference type="Pfam" id="PF00648">
    <property type="entry name" value="Peptidase_C2"/>
    <property type="match status" value="1"/>
</dbReference>
<evidence type="ECO:0000256" key="1">
    <source>
        <dbReference type="ARBA" id="ARBA00010193"/>
    </source>
</evidence>
<dbReference type="Gene3D" id="2.60.120.380">
    <property type="match status" value="2"/>
</dbReference>
<dbReference type="SUPFAM" id="SSF116846">
    <property type="entry name" value="MIT domain"/>
    <property type="match status" value="1"/>
</dbReference>
<dbReference type="Proteomes" id="UP001140091">
    <property type="component" value="Unassembled WGS sequence"/>
</dbReference>
<dbReference type="Gene3D" id="1.20.58.80">
    <property type="entry name" value="Phosphotransferase system, lactose/cellobiose-type IIA subunit"/>
    <property type="match status" value="1"/>
</dbReference>
<dbReference type="InterPro" id="IPR036181">
    <property type="entry name" value="MIT_dom_sf"/>
</dbReference>
<dbReference type="PANTHER" id="PTHR46143:SF1">
    <property type="entry name" value="CALPAIN-7"/>
    <property type="match status" value="1"/>
</dbReference>
<dbReference type="PROSITE" id="PS50203">
    <property type="entry name" value="CALPAIN_CAT"/>
    <property type="match status" value="1"/>
</dbReference>
<evidence type="ECO:0000256" key="2">
    <source>
        <dbReference type="ARBA" id="ARBA00022670"/>
    </source>
</evidence>
<evidence type="ECO:0000256" key="4">
    <source>
        <dbReference type="ARBA" id="ARBA00022807"/>
    </source>
</evidence>
<keyword evidence="8" id="KW-1185">Reference proteome</keyword>
<keyword evidence="4" id="KW-0788">Thiol protease</keyword>
<dbReference type="InterPro" id="IPR022683">
    <property type="entry name" value="Calpain_III"/>
</dbReference>
<comment type="caution">
    <text evidence="5">Lacks conserved residue(s) required for the propagation of feature annotation.</text>
</comment>
<keyword evidence="3" id="KW-0378">Hydrolase</keyword>
<sequence>MQRTEGSEIADAEANYAKATRAELLRRFNEAFKHYIKAAELFLHLSRSPNSTDKDKAKWKSNAQKALDRAEKIKTFTEKSPKQVGSPTERVSSELDPTADVRLAPVAIDHFASHEQYYVLNKGKLVNGLNLPLWDESTGAPGEGLFVDPDGQPALSPEQKAVSAFWRRLEIQPTGKIEPAQILPQDILQHVVTDCSVCASVSVCLEHSSRFKTHIAETPLHHYCDAENSSEPQAASTPKLFWVEKHGRLDFKFLFNGAWRRVVIDDQLPYDPQKGTLMCMSTLSSVSSQSTLWPSLLEKAYMKLMGGYDFPGSNSCIDLHAIAGWIPEHIEIRRYAVTDVSECEEGRTVTILDSWVCPDTEPEDQSRMLTIPWADALNMFDGIYLSWDPEMWTHSLTFHGMWKRNDPEDVSKRLFLTFTNGSSTDEEVWVLLTRHTPDTRRTQDFIALRVQVEDEMHVMPASLARQPLCNKETYTNSTHILVRTRLSCTERAGILSILASYDGDASEVGFTISVYSSEHVDIQWNETVVTPLLTTKVSGTITHKTAGGNCTHRSFMVNPQYHLRILIPRNTLGSNSGAKARTNFTLQTSKDTPVNVAVVWSQGKRVTDLSERDLIASTGAYTYGSARVSKDMTPGDSTIVVSAFNPQYLGPFSLKVECSLPFDLTPIPQEGAGMYSKTIRGSWERHNAGGSPSFSSYSKNPKFELDVPSLSECMYALSSTRSFGIAF</sequence>
<dbReference type="GO" id="GO:0006508">
    <property type="term" value="P:proteolysis"/>
    <property type="evidence" value="ECO:0007669"/>
    <property type="project" value="UniProtKB-KW"/>
</dbReference>
<dbReference type="PANTHER" id="PTHR46143">
    <property type="entry name" value="CALPAIN-7"/>
    <property type="match status" value="1"/>
</dbReference>
<protein>
    <recommendedName>
        <fullName evidence="6">Calpain catalytic domain-containing protein</fullName>
    </recommendedName>
</protein>
<dbReference type="InterPro" id="IPR022684">
    <property type="entry name" value="Calpain_cysteine_protease"/>
</dbReference>
<dbReference type="PRINTS" id="PR00704">
    <property type="entry name" value="CALPAIN"/>
</dbReference>
<evidence type="ECO:0000313" key="8">
    <source>
        <dbReference type="Proteomes" id="UP001140091"/>
    </source>
</evidence>
<name>A0A9W8J8Q0_9AGAR</name>
<dbReference type="InterPro" id="IPR001300">
    <property type="entry name" value="Peptidase_C2_calpain_cat"/>
</dbReference>
<reference evidence="7" key="1">
    <citation type="submission" date="2022-06" db="EMBL/GenBank/DDBJ databases">
        <title>Genome Sequence of Candolleomyces eurysporus.</title>
        <authorList>
            <person name="Buettner E."/>
        </authorList>
    </citation>
    <scope>NUCLEOTIDE SEQUENCE</scope>
    <source>
        <strain evidence="7">VTCC 930004</strain>
    </source>
</reference>
<dbReference type="InterPro" id="IPR051297">
    <property type="entry name" value="PalB/RIM13"/>
</dbReference>
<dbReference type="SUPFAM" id="SSF54001">
    <property type="entry name" value="Cysteine proteinases"/>
    <property type="match status" value="1"/>
</dbReference>
<dbReference type="AlphaFoldDB" id="A0A9W8J8Q0"/>
<dbReference type="Pfam" id="PF04212">
    <property type="entry name" value="MIT"/>
    <property type="match status" value="1"/>
</dbReference>
<dbReference type="OrthoDB" id="167576at2759"/>
<organism evidence="7 8">
    <name type="scientific">Candolleomyces eurysporus</name>
    <dbReference type="NCBI Taxonomy" id="2828524"/>
    <lineage>
        <taxon>Eukaryota</taxon>
        <taxon>Fungi</taxon>
        <taxon>Dikarya</taxon>
        <taxon>Basidiomycota</taxon>
        <taxon>Agaricomycotina</taxon>
        <taxon>Agaricomycetes</taxon>
        <taxon>Agaricomycetidae</taxon>
        <taxon>Agaricales</taxon>
        <taxon>Agaricineae</taxon>
        <taxon>Psathyrellaceae</taxon>
        <taxon>Candolleomyces</taxon>
    </lineage>
</organism>
<dbReference type="InterPro" id="IPR038765">
    <property type="entry name" value="Papain-like_cys_pep_sf"/>
</dbReference>